<evidence type="ECO:0000256" key="2">
    <source>
        <dbReference type="ARBA" id="ARBA00023002"/>
    </source>
</evidence>
<proteinExistence type="inferred from homology"/>
<dbReference type="Proteomes" id="UP001498771">
    <property type="component" value="Unassembled WGS sequence"/>
</dbReference>
<dbReference type="Gene3D" id="3.40.50.720">
    <property type="entry name" value="NAD(P)-binding Rossmann-like Domain"/>
    <property type="match status" value="1"/>
</dbReference>
<dbReference type="InterPro" id="IPR002225">
    <property type="entry name" value="3Beta_OHSteriod_DH/Estase"/>
</dbReference>
<dbReference type="EMBL" id="JBBJBU010000016">
    <property type="protein sequence ID" value="KAK7202544.1"/>
    <property type="molecule type" value="Genomic_DNA"/>
</dbReference>
<dbReference type="InterPro" id="IPR036291">
    <property type="entry name" value="NAD(P)-bd_dom_sf"/>
</dbReference>
<gene>
    <name evidence="4" type="ORF">BZA70DRAFT_285325</name>
</gene>
<dbReference type="PANTHER" id="PTHR43245:SF51">
    <property type="entry name" value="SHORT CHAIN DEHYDROGENASE_REDUCTASE FAMILY 42E, MEMBER 2"/>
    <property type="match status" value="1"/>
</dbReference>
<dbReference type="RefSeq" id="XP_064765577.1">
    <property type="nucleotide sequence ID" value="XM_064913718.1"/>
</dbReference>
<organism evidence="4 5">
    <name type="scientific">Myxozyma melibiosi</name>
    <dbReference type="NCBI Taxonomy" id="54550"/>
    <lineage>
        <taxon>Eukaryota</taxon>
        <taxon>Fungi</taxon>
        <taxon>Dikarya</taxon>
        <taxon>Ascomycota</taxon>
        <taxon>Saccharomycotina</taxon>
        <taxon>Lipomycetes</taxon>
        <taxon>Lipomycetales</taxon>
        <taxon>Lipomycetaceae</taxon>
        <taxon>Myxozyma</taxon>
    </lineage>
</organism>
<name>A0ABR1EY69_9ASCO</name>
<dbReference type="PANTHER" id="PTHR43245">
    <property type="entry name" value="BIFUNCTIONAL POLYMYXIN RESISTANCE PROTEIN ARNA"/>
    <property type="match status" value="1"/>
</dbReference>
<feature type="domain" description="3-beta hydroxysteroid dehydrogenase/isomerase" evidence="3">
    <location>
        <begin position="7"/>
        <end position="272"/>
    </location>
</feature>
<dbReference type="SUPFAM" id="SSF51735">
    <property type="entry name" value="NAD(P)-binding Rossmann-fold domains"/>
    <property type="match status" value="1"/>
</dbReference>
<comment type="similarity">
    <text evidence="1">Belongs to the 3-beta-HSD family.</text>
</comment>
<keyword evidence="5" id="KW-1185">Reference proteome</keyword>
<accession>A0ABR1EY69</accession>
<dbReference type="Pfam" id="PF01073">
    <property type="entry name" value="3Beta_HSD"/>
    <property type="match status" value="1"/>
</dbReference>
<evidence type="ECO:0000259" key="3">
    <source>
        <dbReference type="Pfam" id="PF01073"/>
    </source>
</evidence>
<protein>
    <submittedName>
        <fullName evidence="4">Sterol-4-alpha-carboxylate 3-dehydrogenase</fullName>
    </submittedName>
</protein>
<reference evidence="4 5" key="1">
    <citation type="submission" date="2024-03" db="EMBL/GenBank/DDBJ databases">
        <title>Genome-scale model development and genomic sequencing of the oleaginous clade Lipomyces.</title>
        <authorList>
            <consortium name="Lawrence Berkeley National Laboratory"/>
            <person name="Czajka J.J."/>
            <person name="Han Y."/>
            <person name="Kim J."/>
            <person name="Mondo S.J."/>
            <person name="Hofstad B.A."/>
            <person name="Robles A."/>
            <person name="Haridas S."/>
            <person name="Riley R."/>
            <person name="LaButti K."/>
            <person name="Pangilinan J."/>
            <person name="Andreopoulos W."/>
            <person name="Lipzen A."/>
            <person name="Yan J."/>
            <person name="Wang M."/>
            <person name="Ng V."/>
            <person name="Grigoriev I.V."/>
            <person name="Spatafora J.W."/>
            <person name="Magnuson J.K."/>
            <person name="Baker S.E."/>
            <person name="Pomraning K.R."/>
        </authorList>
    </citation>
    <scope>NUCLEOTIDE SEQUENCE [LARGE SCALE GENOMIC DNA]</scope>
    <source>
        <strain evidence="4 5">Phaff 52-87</strain>
    </source>
</reference>
<keyword evidence="2" id="KW-0560">Oxidoreductase</keyword>
<sequence>MVLNTVLIIGGSGFLGCHLVDRFAALSPAPAIHVLDIRPLPAIPPEFYSFDPETIVFHKGDITDPSSLRDIYRAVKPDIVVHSASPIHGMGKEIYYKVNVDGTRAIIDVATEPEFKGIIKGLVYTSSASVIYNGDDLRNADESTPMPDKQMDAYNETKALGEKMVLAASSADFKTVALRPSAMFGPGDRQLIPNMAEVTYTFGTRFQIGDNWNIFDFTYIGNVAHAHVLAAQKLVDEKTSQRVAGEPFIITNNEPVYFFTVPRKVWAMKGVVPGFTIKISRPVGFFLAYMSELVAKLRGKEALFTRFRVSFTCANRYFNINKAIRYLDYEPIVKLEDGIERSLRFLTYEEELKAKTLAEKKSE</sequence>
<evidence type="ECO:0000313" key="4">
    <source>
        <dbReference type="EMBL" id="KAK7202544.1"/>
    </source>
</evidence>
<dbReference type="InterPro" id="IPR050177">
    <property type="entry name" value="Lipid_A_modif_metabolic_enz"/>
</dbReference>
<evidence type="ECO:0000256" key="1">
    <source>
        <dbReference type="ARBA" id="ARBA00009219"/>
    </source>
</evidence>
<dbReference type="GeneID" id="90039230"/>
<comment type="caution">
    <text evidence="4">The sequence shown here is derived from an EMBL/GenBank/DDBJ whole genome shotgun (WGS) entry which is preliminary data.</text>
</comment>
<evidence type="ECO:0000313" key="5">
    <source>
        <dbReference type="Proteomes" id="UP001498771"/>
    </source>
</evidence>